<reference evidence="5" key="2">
    <citation type="submission" date="2025-09" db="UniProtKB">
        <authorList>
            <consortium name="Ensembl"/>
        </authorList>
    </citation>
    <scope>IDENTIFICATION</scope>
</reference>
<dbReference type="Gene3D" id="2.60.120.40">
    <property type="match status" value="1"/>
</dbReference>
<proteinExistence type="predicted"/>
<dbReference type="SUPFAM" id="SSF49842">
    <property type="entry name" value="TNF-like"/>
    <property type="match status" value="1"/>
</dbReference>
<dbReference type="InterPro" id="IPR001073">
    <property type="entry name" value="C1q_dom"/>
</dbReference>
<dbReference type="Ensembl" id="ENSHCOT00000014362.1">
    <property type="protein sequence ID" value="ENSHCOP00000000093.1"/>
    <property type="gene ID" value="ENSHCOG00000021130.1"/>
</dbReference>
<dbReference type="PRINTS" id="PR00007">
    <property type="entry name" value="COMPLEMNTC1Q"/>
</dbReference>
<dbReference type="AlphaFoldDB" id="A0A3Q2X8I4"/>
<name>A0A3Q2X8I4_HIPCM</name>
<reference evidence="5" key="1">
    <citation type="submission" date="2025-08" db="UniProtKB">
        <authorList>
            <consortium name="Ensembl"/>
        </authorList>
    </citation>
    <scope>IDENTIFICATION</scope>
</reference>
<keyword evidence="3" id="KW-0272">Extracellular matrix</keyword>
<organism evidence="5 6">
    <name type="scientific">Hippocampus comes</name>
    <name type="common">Tiger tail seahorse</name>
    <dbReference type="NCBI Taxonomy" id="109280"/>
    <lineage>
        <taxon>Eukaryota</taxon>
        <taxon>Metazoa</taxon>
        <taxon>Chordata</taxon>
        <taxon>Craniata</taxon>
        <taxon>Vertebrata</taxon>
        <taxon>Euteleostomi</taxon>
        <taxon>Actinopterygii</taxon>
        <taxon>Neopterygii</taxon>
        <taxon>Teleostei</taxon>
        <taxon>Neoteleostei</taxon>
        <taxon>Acanthomorphata</taxon>
        <taxon>Syngnathiaria</taxon>
        <taxon>Syngnathiformes</taxon>
        <taxon>Syngnathoidei</taxon>
        <taxon>Syngnathidae</taxon>
        <taxon>Hippocampus</taxon>
    </lineage>
</organism>
<evidence type="ECO:0000313" key="6">
    <source>
        <dbReference type="Proteomes" id="UP000264820"/>
    </source>
</evidence>
<dbReference type="Pfam" id="PF00386">
    <property type="entry name" value="C1q"/>
    <property type="match status" value="1"/>
</dbReference>
<dbReference type="InterPro" id="IPR008983">
    <property type="entry name" value="Tumour_necrosis_fac-like_dom"/>
</dbReference>
<dbReference type="Proteomes" id="UP000264820">
    <property type="component" value="Unplaced"/>
</dbReference>
<evidence type="ECO:0000256" key="3">
    <source>
        <dbReference type="ARBA" id="ARBA00022530"/>
    </source>
</evidence>
<evidence type="ECO:0000313" key="5">
    <source>
        <dbReference type="Ensembl" id="ENSHCOP00000000093.1"/>
    </source>
</evidence>
<dbReference type="PANTHER" id="PTHR15427:SF50">
    <property type="entry name" value="COMPLEMENT C1Q TUMOR NECROSIS FACTOR-RELATED PROTEIN 2-LIKE"/>
    <property type="match status" value="1"/>
</dbReference>
<feature type="domain" description="C1q" evidence="4">
    <location>
        <begin position="100"/>
        <end position="239"/>
    </location>
</feature>
<dbReference type="SMART" id="SM00110">
    <property type="entry name" value="C1Q"/>
    <property type="match status" value="1"/>
</dbReference>
<comment type="subcellular location">
    <subcellularLocation>
        <location evidence="1">Secreted</location>
        <location evidence="1">Extracellular space</location>
        <location evidence="1">Extracellular matrix</location>
    </subcellularLocation>
</comment>
<sequence length="240" mass="26323">MYSRYFCSHGILTCSFCSQETLTVSSLSFCSRVTRFAFKILTFSCHTHFVHVCVSCSHVTCSVRAAAEVKRERHADIIRSWSCALGWSPVAMMSLTMSFLGETKVAFAAALTDSGSVGPFDRETTLIFSKVFTNVGRAYDENSGVFTAPVGGVYVFSFTAADFLKGYMGVTLYRNQQPIVSSLDLNDHGGYASATNGALIPLEAGDRVRLSLPASYRLYDDTRSFSVFSGFLLFPLKADQ</sequence>
<dbReference type="InterPro" id="IPR050392">
    <property type="entry name" value="Collagen/C1q_domain"/>
</dbReference>
<dbReference type="OMA" id="FSCHTHF"/>
<keyword evidence="6" id="KW-1185">Reference proteome</keyword>
<keyword evidence="2" id="KW-0964">Secreted</keyword>
<evidence type="ECO:0000256" key="1">
    <source>
        <dbReference type="ARBA" id="ARBA00004498"/>
    </source>
</evidence>
<evidence type="ECO:0000256" key="2">
    <source>
        <dbReference type="ARBA" id="ARBA00022525"/>
    </source>
</evidence>
<accession>A0A3Q2X8I4</accession>
<dbReference type="PROSITE" id="PS50871">
    <property type="entry name" value="C1Q"/>
    <property type="match status" value="1"/>
</dbReference>
<evidence type="ECO:0000259" key="4">
    <source>
        <dbReference type="PROSITE" id="PS50871"/>
    </source>
</evidence>
<protein>
    <recommendedName>
        <fullName evidence="4">C1q domain-containing protein</fullName>
    </recommendedName>
</protein>
<dbReference type="PANTHER" id="PTHR15427">
    <property type="entry name" value="EMILIN ELASTIN MICROFIBRIL INTERFACE-LOCATED PROTEIN ELASTIN MICROFIBRIL INTERFACER"/>
    <property type="match status" value="1"/>
</dbReference>
<dbReference type="GeneTree" id="ENSGT00940000163520"/>